<organism evidence="6 7">
    <name type="scientific">Thlaspi arvense</name>
    <name type="common">Field penny-cress</name>
    <dbReference type="NCBI Taxonomy" id="13288"/>
    <lineage>
        <taxon>Eukaryota</taxon>
        <taxon>Viridiplantae</taxon>
        <taxon>Streptophyta</taxon>
        <taxon>Embryophyta</taxon>
        <taxon>Tracheophyta</taxon>
        <taxon>Spermatophyta</taxon>
        <taxon>Magnoliopsida</taxon>
        <taxon>eudicotyledons</taxon>
        <taxon>Gunneridae</taxon>
        <taxon>Pentapetalae</taxon>
        <taxon>rosids</taxon>
        <taxon>malvids</taxon>
        <taxon>Brassicales</taxon>
        <taxon>Brassicaceae</taxon>
        <taxon>Thlaspideae</taxon>
        <taxon>Thlaspi</taxon>
    </lineage>
</organism>
<keyword evidence="3" id="KW-0119">Carbohydrate metabolism</keyword>
<dbReference type="PANTHER" id="PTHR31268:SF32">
    <property type="entry name" value="GALACTINOL--SUCROSE GALACTOSYLTRANSFERASE 2-RELATED"/>
    <property type="match status" value="1"/>
</dbReference>
<evidence type="ECO:0000256" key="4">
    <source>
        <dbReference type="ARBA" id="ARBA00025404"/>
    </source>
</evidence>
<evidence type="ECO:0000256" key="1">
    <source>
        <dbReference type="ARBA" id="ARBA00007240"/>
    </source>
</evidence>
<dbReference type="GO" id="GO:0052692">
    <property type="term" value="F:raffinose alpha-galactosidase activity"/>
    <property type="evidence" value="ECO:0007669"/>
    <property type="project" value="TreeGrafter"/>
</dbReference>
<dbReference type="Proteomes" id="UP000836841">
    <property type="component" value="Chromosome 5"/>
</dbReference>
<evidence type="ECO:0000256" key="2">
    <source>
        <dbReference type="ARBA" id="ARBA00012708"/>
    </source>
</evidence>
<dbReference type="Gene3D" id="3.20.20.70">
    <property type="entry name" value="Aldolase class I"/>
    <property type="match status" value="1"/>
</dbReference>
<evidence type="ECO:0000256" key="5">
    <source>
        <dbReference type="ARBA" id="ARBA00049426"/>
    </source>
</evidence>
<evidence type="ECO:0000313" key="7">
    <source>
        <dbReference type="Proteomes" id="UP000836841"/>
    </source>
</evidence>
<comment type="similarity">
    <text evidence="1">Belongs to the glycosyl hydrolases 36 family.</text>
</comment>
<dbReference type="InterPro" id="IPR013785">
    <property type="entry name" value="Aldolase_TIM"/>
</dbReference>
<evidence type="ECO:0000256" key="3">
    <source>
        <dbReference type="ARBA" id="ARBA00023277"/>
    </source>
</evidence>
<dbReference type="AlphaFoldDB" id="A0AAU9SD42"/>
<dbReference type="EC" id="2.4.1.82" evidence="2"/>
<dbReference type="GO" id="GO:0047274">
    <property type="term" value="F:galactinol-sucrose galactosyltransferase activity"/>
    <property type="evidence" value="ECO:0007669"/>
    <property type="project" value="UniProtKB-EC"/>
</dbReference>
<dbReference type="Pfam" id="PF05691">
    <property type="entry name" value="Raffinose_syn"/>
    <property type="match status" value="1"/>
</dbReference>
<sequence>MTITSNISVQNDNLVVQGKTILTKIPDNIILTPVTGAGFVSGAFIGATFEQSKSLHVFPIGVLEGLRFMCCFRFKLWWMTQRMGSCGKDIPLETQFMLLESKDEVEGNGVDAPTIYTVFLPLLEGQFRAVLQGNEKNEIEICLESGDKAVETSQGTHLVYVHAGTNPFEVITQSVKAVERHMQTFHHREKKKLPSFLDWFGWCTWDAFYTDVTAEGVDEGLRRFATRLVGIKENAKFQKTDQKDTQVSGLKSVVDNAKQRHNVKQVYAWHALAGYWGGVKPAATGMEHYDSALAYPVQSPGVLGNQPDIVMDSLAVHGLGLVNPKKVFNFYNELHSYLASCGIDGVKVDVQNIIETLGAGLGGRVSLTRSYHQALEASIARNFTDNGCISCMCHNTDGIYSAKQTAIVRASDDYYPRDPASHTIHIASVAYNTLFLGEFMQPDWDMFHSLHPTAEYHAAARAVGGCAIYVSDKPGNHNFDLLRKLVLPDGSVLRAKLPGRPTRDCLFADPARDGISLLKIWNMNKFTGIVGVFNCQGAGWCKETKKNRIHDTSPGTLTGSVRADDADLISQVAGADWSGDSIVYCYKSGEVVRLPKGASIPLTLKVLEYELFHISPLKEITANISFAPIGLVDMFNSSGAIDSMEISPVTDKKPELFDGEISSSSGLSDNRSPTALISLSVRGCGRFGAYSSQRPLRCAVGNTETDFEYDAEVGLVTLNLPVTREEMFRWRVEILV</sequence>
<dbReference type="SUPFAM" id="SSF51445">
    <property type="entry name" value="(Trans)glycosidases"/>
    <property type="match status" value="1"/>
</dbReference>
<dbReference type="EMBL" id="OU466861">
    <property type="protein sequence ID" value="CAH2063822.1"/>
    <property type="molecule type" value="Genomic_DNA"/>
</dbReference>
<dbReference type="InterPro" id="IPR017853">
    <property type="entry name" value="GH"/>
</dbReference>
<proteinExistence type="inferred from homology"/>
<keyword evidence="7" id="KW-1185">Reference proteome</keyword>
<reference evidence="6 7" key="1">
    <citation type="submission" date="2022-03" db="EMBL/GenBank/DDBJ databases">
        <authorList>
            <person name="Nunn A."/>
            <person name="Chopra R."/>
            <person name="Nunn A."/>
            <person name="Contreras Garrido A."/>
        </authorList>
    </citation>
    <scope>NUCLEOTIDE SEQUENCE [LARGE SCALE GENOMIC DNA]</scope>
</reference>
<dbReference type="InterPro" id="IPR008811">
    <property type="entry name" value="Glycosyl_hydrolases_36"/>
</dbReference>
<name>A0AAU9SD42_THLAR</name>
<evidence type="ECO:0000313" key="6">
    <source>
        <dbReference type="EMBL" id="CAH2063822.1"/>
    </source>
</evidence>
<comment type="function">
    <text evidence="4">Transglycosidase operating by a ping-pong reaction mechanism. Involved in the synthesis of raffinose, a major soluble carbohydrate in seeds, roots and tubers.</text>
</comment>
<protein>
    <recommendedName>
        <fullName evidence="2">galactinol--sucrose galactosyltransferase</fullName>
        <ecNumber evidence="2">2.4.1.82</ecNumber>
    </recommendedName>
</protein>
<gene>
    <name evidence="6" type="ORF">TAV2_LOCUS16996</name>
</gene>
<comment type="catalytic activity">
    <reaction evidence="5">
        <text>alpha-D-galactosyl-(1-&gt;3)-1D-myo-inositol + sucrose = raffinose + myo-inositol</text>
        <dbReference type="Rhea" id="RHEA:20161"/>
        <dbReference type="ChEBI" id="CHEBI:16634"/>
        <dbReference type="ChEBI" id="CHEBI:17268"/>
        <dbReference type="ChEBI" id="CHEBI:17505"/>
        <dbReference type="ChEBI" id="CHEBI:17992"/>
        <dbReference type="EC" id="2.4.1.82"/>
    </reaction>
</comment>
<accession>A0AAU9SD42</accession>
<dbReference type="PANTHER" id="PTHR31268">
    <property type="match status" value="1"/>
</dbReference>